<reference evidence="2 3" key="1">
    <citation type="submission" date="2016-10" db="EMBL/GenBank/DDBJ databases">
        <authorList>
            <person name="de Groot N.N."/>
        </authorList>
    </citation>
    <scope>NUCLEOTIDE SEQUENCE [LARGE SCALE GENOMIC DNA]</scope>
    <source>
        <strain evidence="2 3">LMG 18387</strain>
    </source>
</reference>
<dbReference type="AlphaFoldDB" id="A0A1G8QMJ3"/>
<name>A0A1G8QMJ3_9GAMM</name>
<evidence type="ECO:0000313" key="3">
    <source>
        <dbReference type="Proteomes" id="UP000198606"/>
    </source>
</evidence>
<dbReference type="RefSeq" id="WP_167359818.1">
    <property type="nucleotide sequence ID" value="NZ_FNDG01000038.1"/>
</dbReference>
<feature type="region of interest" description="Disordered" evidence="1">
    <location>
        <begin position="1"/>
        <end position="30"/>
    </location>
</feature>
<feature type="compositionally biased region" description="Basic and acidic residues" evidence="1">
    <location>
        <begin position="59"/>
        <end position="76"/>
    </location>
</feature>
<dbReference type="EMBL" id="FNDG01000038">
    <property type="protein sequence ID" value="SDJ05896.1"/>
    <property type="molecule type" value="Genomic_DNA"/>
</dbReference>
<accession>A0A1G8QMJ3</accession>
<protein>
    <submittedName>
        <fullName evidence="2">Uncharacterized protein</fullName>
    </submittedName>
</protein>
<feature type="compositionally biased region" description="Basic and acidic residues" evidence="1">
    <location>
        <begin position="1"/>
        <end position="15"/>
    </location>
</feature>
<proteinExistence type="predicted"/>
<feature type="region of interest" description="Disordered" evidence="1">
    <location>
        <begin position="59"/>
        <end position="134"/>
    </location>
</feature>
<sequence>MGTIKRAVDAGKEAIEGGSQPYTNENPGNAADVIDDLADVLPGGSLLPDGFWDKVVDDTRKLGTHDDLERLEREMMGDPESLPTPDTPPENETPPPPPPPAPPEPPRDPLSIDIDRNGSISTLHKDHGVHFDPR</sequence>
<gene>
    <name evidence="2" type="ORF">SAMN05216588_1384</name>
</gene>
<organism evidence="2 3">
    <name type="scientific">Phytopseudomonas flavescens</name>
    <dbReference type="NCBI Taxonomy" id="29435"/>
    <lineage>
        <taxon>Bacteria</taxon>
        <taxon>Pseudomonadati</taxon>
        <taxon>Pseudomonadota</taxon>
        <taxon>Gammaproteobacteria</taxon>
        <taxon>Pseudomonadales</taxon>
        <taxon>Pseudomonadaceae</taxon>
        <taxon>Phytopseudomonas</taxon>
    </lineage>
</organism>
<evidence type="ECO:0000313" key="2">
    <source>
        <dbReference type="EMBL" id="SDJ05896.1"/>
    </source>
</evidence>
<feature type="compositionally biased region" description="Basic and acidic residues" evidence="1">
    <location>
        <begin position="123"/>
        <end position="134"/>
    </location>
</feature>
<dbReference type="Proteomes" id="UP000198606">
    <property type="component" value="Unassembled WGS sequence"/>
</dbReference>
<evidence type="ECO:0000256" key="1">
    <source>
        <dbReference type="SAM" id="MobiDB-lite"/>
    </source>
</evidence>
<feature type="compositionally biased region" description="Pro residues" evidence="1">
    <location>
        <begin position="85"/>
        <end position="104"/>
    </location>
</feature>